<gene>
    <name evidence="1" type="ORF">A6J39_011515</name>
</gene>
<name>A0AAX0WWW2_9GAMM</name>
<protein>
    <submittedName>
        <fullName evidence="1">Uncharacterized protein</fullName>
    </submittedName>
</protein>
<organism evidence="1 2">
    <name type="scientific">Legionella anisa</name>
    <dbReference type="NCBI Taxonomy" id="28082"/>
    <lineage>
        <taxon>Bacteria</taxon>
        <taxon>Pseudomonadati</taxon>
        <taxon>Pseudomonadota</taxon>
        <taxon>Gammaproteobacteria</taxon>
        <taxon>Legionellales</taxon>
        <taxon>Legionellaceae</taxon>
        <taxon>Legionella</taxon>
    </lineage>
</organism>
<comment type="caution">
    <text evidence="1">The sequence shown here is derived from an EMBL/GenBank/DDBJ whole genome shotgun (WGS) entry which is preliminary data.</text>
</comment>
<evidence type="ECO:0000313" key="1">
    <source>
        <dbReference type="EMBL" id="PNL61786.1"/>
    </source>
</evidence>
<reference evidence="1" key="1">
    <citation type="submission" date="2017-12" db="EMBL/GenBank/DDBJ databases">
        <title>FDA dAtabase for Regulatory Grade micrObial Sequences (FDA-ARGOS): Supporting development and validation of Infectious Disease Dx tests.</title>
        <authorList>
            <person name="Kerrigan L."/>
            <person name="Tallon L.J."/>
            <person name="Sadzewicz L."/>
            <person name="Sengamalay N."/>
            <person name="Ott S."/>
            <person name="Godinez A."/>
            <person name="Nagaraj S."/>
            <person name="Vavikolanu K."/>
            <person name="Vyas G."/>
            <person name="Nadendla S."/>
            <person name="Aluvathingal J."/>
            <person name="Sichtig H."/>
        </authorList>
    </citation>
    <scope>NUCLEOTIDE SEQUENCE [LARGE SCALE GENOMIC DNA]</scope>
    <source>
        <strain evidence="1">FDAARGOS_200</strain>
    </source>
</reference>
<evidence type="ECO:0000313" key="2">
    <source>
        <dbReference type="Proteomes" id="UP000192511"/>
    </source>
</evidence>
<dbReference type="Proteomes" id="UP000192511">
    <property type="component" value="Unassembled WGS sequence"/>
</dbReference>
<dbReference type="RefSeq" id="WP_019232319.1">
    <property type="nucleotide sequence ID" value="NZ_CAAAHR010000004.1"/>
</dbReference>
<dbReference type="AlphaFoldDB" id="A0AAX0WWW2"/>
<dbReference type="EMBL" id="NBTX02000004">
    <property type="protein sequence ID" value="PNL61786.1"/>
    <property type="molecule type" value="Genomic_DNA"/>
</dbReference>
<dbReference type="GeneID" id="98065884"/>
<sequence length="183" mass="21521">MSRIDINIETLILVTIWEQQPCIFQGCFKISALHSQREQYFLFRSEVSNSRQIDFIENEFCPDNYRFTHFYNQEQKICLDEENESQEFALYILNYALYVTIKETLIKSPQKQQLLSVDDAFLDSLIGKIKPILNKEPLWNDSMREIGFAVAMDFCPKEEMGETAVKTLVTGFMNHEVSDREIH</sequence>
<keyword evidence="2" id="KW-1185">Reference proteome</keyword>
<proteinExistence type="predicted"/>
<accession>A0AAX0WWW2</accession>